<dbReference type="Pfam" id="PF09768">
    <property type="entry name" value="Peptidase_M76"/>
    <property type="match status" value="1"/>
</dbReference>
<dbReference type="GO" id="GO:0006508">
    <property type="term" value="P:proteolysis"/>
    <property type="evidence" value="ECO:0007669"/>
    <property type="project" value="UniProtKB-KW"/>
</dbReference>
<comment type="similarity">
    <text evidence="1 6">Belongs to the peptidase M76 family.</text>
</comment>
<dbReference type="PANTHER" id="PTHR21711:SF0">
    <property type="entry name" value="MITOCHONDRIAL INNER MEMBRANE PROTEASE ATP23 HOMOLOG"/>
    <property type="match status" value="1"/>
</dbReference>
<evidence type="ECO:0000256" key="4">
    <source>
        <dbReference type="ARBA" id="ARBA00022801"/>
    </source>
</evidence>
<dbReference type="RefSeq" id="XP_013777912.1">
    <property type="nucleotide sequence ID" value="XM_013922458.2"/>
</dbReference>
<keyword evidence="3 6" id="KW-0479">Metal-binding</keyword>
<dbReference type="GeneID" id="106462524"/>
<dbReference type="Proteomes" id="UP000694941">
    <property type="component" value="Unplaced"/>
</dbReference>
<sequence>MSKKRLQLKILKMTHTMKIPLNFTLKEEGRSIILLGLKPLFLENLGEKSIRQSVNGMYIHAWRKLLFMQTMVTGAVKTPSLTLSPLIKLMMSALKGSGCEVDISRHISCEVCDKKVSGGYDPELNQVVVCQNVARSEWMVQGVLAHEFVHMFDYCRAKLDFRNVDHLACTEVRAANLMHCSFLSAAVEGTASPFHIAKAHSDCVKNKAVASVLAVRNVSEQEAKTAVERVFKRCYNDLEPVGRRLRRNSLDMEKAYRQRFHYGYFD</sequence>
<dbReference type="EC" id="3.4.24.-" evidence="6"/>
<evidence type="ECO:0000313" key="8">
    <source>
        <dbReference type="RefSeq" id="XP_013777912.1"/>
    </source>
</evidence>
<keyword evidence="2 6" id="KW-0645">Protease</keyword>
<evidence type="ECO:0000256" key="5">
    <source>
        <dbReference type="ARBA" id="ARBA00023049"/>
    </source>
</evidence>
<protein>
    <recommendedName>
        <fullName evidence="6">Mitochondrial inner membrane protease ATP23</fullName>
        <ecNumber evidence="6">3.4.24.-</ecNumber>
    </recommendedName>
</protein>
<name>A0ABM1BA57_LIMPO</name>
<keyword evidence="5 6" id="KW-0482">Metalloprotease</keyword>
<gene>
    <name evidence="8" type="primary">LOC106462524</name>
</gene>
<dbReference type="InterPro" id="IPR019165">
    <property type="entry name" value="Peptidase_M76_ATP23"/>
</dbReference>
<reference evidence="8" key="1">
    <citation type="submission" date="2025-08" db="UniProtKB">
        <authorList>
            <consortium name="RefSeq"/>
        </authorList>
    </citation>
    <scope>IDENTIFICATION</scope>
    <source>
        <tissue evidence="8">Muscle</tissue>
    </source>
</reference>
<dbReference type="GO" id="GO:0008233">
    <property type="term" value="F:peptidase activity"/>
    <property type="evidence" value="ECO:0007669"/>
    <property type="project" value="UniProtKB-KW"/>
</dbReference>
<evidence type="ECO:0000256" key="2">
    <source>
        <dbReference type="ARBA" id="ARBA00022670"/>
    </source>
</evidence>
<evidence type="ECO:0000256" key="1">
    <source>
        <dbReference type="ARBA" id="ARBA00009915"/>
    </source>
</evidence>
<dbReference type="PANTHER" id="PTHR21711">
    <property type="entry name" value="MITOCHONDRIAL INNER MEMBRANE PROTEASE"/>
    <property type="match status" value="1"/>
</dbReference>
<organism evidence="7 8">
    <name type="scientific">Limulus polyphemus</name>
    <name type="common">Atlantic horseshoe crab</name>
    <dbReference type="NCBI Taxonomy" id="6850"/>
    <lineage>
        <taxon>Eukaryota</taxon>
        <taxon>Metazoa</taxon>
        <taxon>Ecdysozoa</taxon>
        <taxon>Arthropoda</taxon>
        <taxon>Chelicerata</taxon>
        <taxon>Merostomata</taxon>
        <taxon>Xiphosura</taxon>
        <taxon>Limulidae</taxon>
        <taxon>Limulus</taxon>
    </lineage>
</organism>
<evidence type="ECO:0000313" key="7">
    <source>
        <dbReference type="Proteomes" id="UP000694941"/>
    </source>
</evidence>
<accession>A0ABM1BA57</accession>
<evidence type="ECO:0000256" key="3">
    <source>
        <dbReference type="ARBA" id="ARBA00022723"/>
    </source>
</evidence>
<keyword evidence="4 6" id="KW-0378">Hydrolase</keyword>
<keyword evidence="7" id="KW-1185">Reference proteome</keyword>
<proteinExistence type="inferred from homology"/>
<evidence type="ECO:0000256" key="6">
    <source>
        <dbReference type="RuleBase" id="RU364057"/>
    </source>
</evidence>